<dbReference type="Proteomes" id="UP000299102">
    <property type="component" value="Unassembled WGS sequence"/>
</dbReference>
<organism evidence="2 3">
    <name type="scientific">Eumeta variegata</name>
    <name type="common">Bagworm moth</name>
    <name type="synonym">Eumeta japonica</name>
    <dbReference type="NCBI Taxonomy" id="151549"/>
    <lineage>
        <taxon>Eukaryota</taxon>
        <taxon>Metazoa</taxon>
        <taxon>Ecdysozoa</taxon>
        <taxon>Arthropoda</taxon>
        <taxon>Hexapoda</taxon>
        <taxon>Insecta</taxon>
        <taxon>Pterygota</taxon>
        <taxon>Neoptera</taxon>
        <taxon>Endopterygota</taxon>
        <taxon>Lepidoptera</taxon>
        <taxon>Glossata</taxon>
        <taxon>Ditrysia</taxon>
        <taxon>Tineoidea</taxon>
        <taxon>Psychidae</taxon>
        <taxon>Oiketicinae</taxon>
        <taxon>Eumeta</taxon>
    </lineage>
</organism>
<proteinExistence type="predicted"/>
<dbReference type="EMBL" id="BGZK01001317">
    <property type="protein sequence ID" value="GBP77091.1"/>
    <property type="molecule type" value="Genomic_DNA"/>
</dbReference>
<reference evidence="2 3" key="1">
    <citation type="journal article" date="2019" name="Commun. Biol.">
        <title>The bagworm genome reveals a unique fibroin gene that provides high tensile strength.</title>
        <authorList>
            <person name="Kono N."/>
            <person name="Nakamura H."/>
            <person name="Ohtoshi R."/>
            <person name="Tomita M."/>
            <person name="Numata K."/>
            <person name="Arakawa K."/>
        </authorList>
    </citation>
    <scope>NUCLEOTIDE SEQUENCE [LARGE SCALE GENOMIC DNA]</scope>
</reference>
<gene>
    <name evidence="2" type="ORF">EVAR_61093_1</name>
</gene>
<comment type="caution">
    <text evidence="2">The sequence shown here is derived from an EMBL/GenBank/DDBJ whole genome shotgun (WGS) entry which is preliminary data.</text>
</comment>
<protein>
    <submittedName>
        <fullName evidence="2">Uncharacterized protein</fullName>
    </submittedName>
</protein>
<accession>A0A4C1YKZ4</accession>
<keyword evidence="3" id="KW-1185">Reference proteome</keyword>
<evidence type="ECO:0000256" key="1">
    <source>
        <dbReference type="SAM" id="MobiDB-lite"/>
    </source>
</evidence>
<name>A0A4C1YKZ4_EUMVA</name>
<feature type="region of interest" description="Disordered" evidence="1">
    <location>
        <begin position="52"/>
        <end position="79"/>
    </location>
</feature>
<dbReference type="AlphaFoldDB" id="A0A4C1YKZ4"/>
<evidence type="ECO:0000313" key="3">
    <source>
        <dbReference type="Proteomes" id="UP000299102"/>
    </source>
</evidence>
<sequence>MNAISSGHTNISRDSINGCQSRLVSDIERTLHCARNEDGEEASPCVLERALAVSGQQTRPRAPRLGSTETLPKPPRRTLPAPPFIHLHLHVHKSKHYADFIEIVAQLRAPPPSGRMRSSLMNKLPKWQTVRTRSRVGAGGPPAACDYT</sequence>
<evidence type="ECO:0000313" key="2">
    <source>
        <dbReference type="EMBL" id="GBP77091.1"/>
    </source>
</evidence>